<evidence type="ECO:0000256" key="5">
    <source>
        <dbReference type="SAM" id="SignalP"/>
    </source>
</evidence>
<dbReference type="Gene3D" id="3.40.190.10">
    <property type="entry name" value="Periplasmic binding protein-like II"/>
    <property type="match status" value="1"/>
</dbReference>
<dbReference type="Pfam" id="PF01547">
    <property type="entry name" value="SBP_bac_1"/>
    <property type="match status" value="1"/>
</dbReference>
<evidence type="ECO:0000313" key="7">
    <source>
        <dbReference type="Proteomes" id="UP001321477"/>
    </source>
</evidence>
<protein>
    <recommendedName>
        <fullName evidence="8">Extracellular solute-binding protein</fullName>
    </recommendedName>
</protein>
<evidence type="ECO:0008006" key="8">
    <source>
        <dbReference type="Google" id="ProtNLM"/>
    </source>
</evidence>
<evidence type="ECO:0000256" key="2">
    <source>
        <dbReference type="ARBA" id="ARBA00008520"/>
    </source>
</evidence>
<keyword evidence="7" id="KW-1185">Reference proteome</keyword>
<dbReference type="PANTHER" id="PTHR43649">
    <property type="entry name" value="ARABINOSE-BINDING PROTEIN-RELATED"/>
    <property type="match status" value="1"/>
</dbReference>
<dbReference type="SUPFAM" id="SSF53850">
    <property type="entry name" value="Periplasmic binding protein-like II"/>
    <property type="match status" value="1"/>
</dbReference>
<evidence type="ECO:0000256" key="3">
    <source>
        <dbReference type="ARBA" id="ARBA00022448"/>
    </source>
</evidence>
<keyword evidence="3" id="KW-0813">Transport</keyword>
<feature type="chain" id="PRO_5046216273" description="Extracellular solute-binding protein" evidence="5">
    <location>
        <begin position="37"/>
        <end position="494"/>
    </location>
</feature>
<reference evidence="7" key="1">
    <citation type="journal article" date="2019" name="Int. J. Syst. Evol. Microbiol.">
        <title>The Global Catalogue of Microorganisms (GCM) 10K type strain sequencing project: providing services to taxonomists for standard genome sequencing and annotation.</title>
        <authorList>
            <consortium name="The Broad Institute Genomics Platform"/>
            <consortium name="The Broad Institute Genome Sequencing Center for Infectious Disease"/>
            <person name="Wu L."/>
            <person name="Ma J."/>
        </authorList>
    </citation>
    <scope>NUCLEOTIDE SEQUENCE [LARGE SCALE GENOMIC DNA]</scope>
    <source>
        <strain evidence="7">NBRC 109019</strain>
    </source>
</reference>
<keyword evidence="4 5" id="KW-0732">Signal</keyword>
<dbReference type="PROSITE" id="PS51318">
    <property type="entry name" value="TAT"/>
    <property type="match status" value="1"/>
</dbReference>
<evidence type="ECO:0000256" key="4">
    <source>
        <dbReference type="ARBA" id="ARBA00022729"/>
    </source>
</evidence>
<accession>A0ABN6YEE2</accession>
<evidence type="ECO:0000313" key="6">
    <source>
        <dbReference type="EMBL" id="BDZ55774.1"/>
    </source>
</evidence>
<dbReference type="RefSeq" id="WP_234661873.1">
    <property type="nucleotide sequence ID" value="NZ_AP027734.1"/>
</dbReference>
<gene>
    <name evidence="6" type="ORF">GCM10025870_28470</name>
</gene>
<name>A0ABN6YEE2_9MICO</name>
<dbReference type="PROSITE" id="PS51257">
    <property type="entry name" value="PROKAR_LIPOPROTEIN"/>
    <property type="match status" value="1"/>
</dbReference>
<dbReference type="PANTHER" id="PTHR43649:SF31">
    <property type="entry name" value="SN-GLYCEROL-3-PHOSPHATE-BINDING PERIPLASMIC PROTEIN UGPB"/>
    <property type="match status" value="1"/>
</dbReference>
<comment type="subcellular location">
    <subcellularLocation>
        <location evidence="1">Cell envelope</location>
    </subcellularLocation>
</comment>
<feature type="signal peptide" evidence="5">
    <location>
        <begin position="1"/>
        <end position="36"/>
    </location>
</feature>
<dbReference type="InterPro" id="IPR050490">
    <property type="entry name" value="Bact_solute-bd_prot1"/>
</dbReference>
<dbReference type="EMBL" id="AP027734">
    <property type="protein sequence ID" value="BDZ55774.1"/>
    <property type="molecule type" value="Genomic_DNA"/>
</dbReference>
<dbReference type="InterPro" id="IPR006059">
    <property type="entry name" value="SBP"/>
</dbReference>
<dbReference type="Proteomes" id="UP001321477">
    <property type="component" value="Chromosome"/>
</dbReference>
<comment type="similarity">
    <text evidence="2">Belongs to the bacterial solute-binding protein 1 family.</text>
</comment>
<dbReference type="InterPro" id="IPR006311">
    <property type="entry name" value="TAT_signal"/>
</dbReference>
<sequence length="494" mass="53051">MKIGSPPRRGTLGVLGFAAAAVLLAGCASDPEPAPAADVEASDLEGSVSIAMVSATPEYEPFMESQIQAFNELYPNVDVELQIFPPAQYANAINLSFTSGDAPDVYRLTGPSPATNMINSFRNDWLQPLTPFITDEFEDRGFPEGTFDNKELSGLYVGDDIYGLPLESLPYTQVRILYTNMDLLESVGVSEPPETWDDMIDVATKISEQGDGAYGFAMPGQNAVVTVDALAATYGPPMSGGAPINLTDGTSGAGNESYVQTVEMLRDANADGVFTPGWESWDARRPIQEFALGTLGMYVGANFHAKQIRELNPGLNFEMAAIPVPDSGRGGYSPVGGLNQPYWGMSKTAESPEAAWALLDYMSTVQFQSAAYEALGLIPVLDAAYEDNVTEDTARILEIMEETQRVSPQVIMNGPDADQLLSAATASAPSPNVMELYTKVITEGGDYAGPAAAFDEKFNAVIDQTVTKLQADGLDVERSDLVFPKWDPLEDYEG</sequence>
<proteinExistence type="inferred from homology"/>
<evidence type="ECO:0000256" key="1">
    <source>
        <dbReference type="ARBA" id="ARBA00004196"/>
    </source>
</evidence>
<organism evidence="6 7">
    <name type="scientific">Agromyces marinus</name>
    <dbReference type="NCBI Taxonomy" id="1389020"/>
    <lineage>
        <taxon>Bacteria</taxon>
        <taxon>Bacillati</taxon>
        <taxon>Actinomycetota</taxon>
        <taxon>Actinomycetes</taxon>
        <taxon>Micrococcales</taxon>
        <taxon>Microbacteriaceae</taxon>
        <taxon>Agromyces</taxon>
    </lineage>
</organism>